<keyword evidence="6" id="KW-1185">Reference proteome</keyword>
<keyword evidence="3" id="KW-0687">Ribonucleoprotein</keyword>
<dbReference type="GO" id="GO:0005762">
    <property type="term" value="C:mitochondrial large ribosomal subunit"/>
    <property type="evidence" value="ECO:0007669"/>
    <property type="project" value="TreeGrafter"/>
</dbReference>
<dbReference type="Proteomes" id="UP000095280">
    <property type="component" value="Unplaced"/>
</dbReference>
<dbReference type="InterPro" id="IPR034704">
    <property type="entry name" value="Ribosomal_bL28/bL31-like_sf"/>
</dbReference>
<comment type="similarity">
    <text evidence="1">Belongs to the bacterial ribosomal protein bL28 family.</text>
</comment>
<dbReference type="PANTHER" id="PTHR13528:SF2">
    <property type="entry name" value="LARGE RIBOSOMAL SUBUNIT PROTEIN BL28M"/>
    <property type="match status" value="1"/>
</dbReference>
<evidence type="ECO:0000313" key="6">
    <source>
        <dbReference type="Proteomes" id="UP000095280"/>
    </source>
</evidence>
<dbReference type="PANTHER" id="PTHR13528">
    <property type="entry name" value="39S RIBOSOMAL PROTEIN L28, MITOCHONDRIAL"/>
    <property type="match status" value="1"/>
</dbReference>
<evidence type="ECO:0000256" key="4">
    <source>
        <dbReference type="ARBA" id="ARBA00035269"/>
    </source>
</evidence>
<keyword evidence="2" id="KW-0689">Ribosomal protein</keyword>
<protein>
    <recommendedName>
        <fullName evidence="4">Large ribosomal subunit protein bL28m</fullName>
    </recommendedName>
    <alternativeName>
        <fullName evidence="5">39S ribosomal protein L28, mitochondrial</fullName>
    </alternativeName>
</protein>
<accession>A0A1I8G1T5</accession>
<evidence type="ECO:0000256" key="5">
    <source>
        <dbReference type="ARBA" id="ARBA00035538"/>
    </source>
</evidence>
<dbReference type="SUPFAM" id="SSF143800">
    <property type="entry name" value="L28p-like"/>
    <property type="match status" value="1"/>
</dbReference>
<dbReference type="WBParaSite" id="maker-uti_cns_0045842-snap-gene-1.7-mRNA-1">
    <property type="protein sequence ID" value="maker-uti_cns_0045842-snap-gene-1.7-mRNA-1"/>
    <property type="gene ID" value="maker-uti_cns_0045842-snap-gene-1.7"/>
</dbReference>
<dbReference type="InterPro" id="IPR026569">
    <property type="entry name" value="Ribosomal_bL28"/>
</dbReference>
<reference evidence="7 8" key="1">
    <citation type="submission" date="2016-11" db="UniProtKB">
        <authorList>
            <consortium name="WormBaseParasite"/>
        </authorList>
    </citation>
    <scope>IDENTIFICATION</scope>
</reference>
<evidence type="ECO:0000313" key="7">
    <source>
        <dbReference type="WBParaSite" id="maker-uti_cns_0000483-snap-gene-0.2-mRNA-1"/>
    </source>
</evidence>
<organism evidence="6 7">
    <name type="scientific">Macrostomum lignano</name>
    <dbReference type="NCBI Taxonomy" id="282301"/>
    <lineage>
        <taxon>Eukaryota</taxon>
        <taxon>Metazoa</taxon>
        <taxon>Spiralia</taxon>
        <taxon>Lophotrochozoa</taxon>
        <taxon>Platyhelminthes</taxon>
        <taxon>Rhabditophora</taxon>
        <taxon>Macrostomorpha</taxon>
        <taxon>Macrostomida</taxon>
        <taxon>Macrostomidae</taxon>
        <taxon>Macrostomum</taxon>
    </lineage>
</organism>
<evidence type="ECO:0000256" key="1">
    <source>
        <dbReference type="ARBA" id="ARBA00008760"/>
    </source>
</evidence>
<sequence>FFQATLELERAVFFYPHLRAALHRLPMHFRKRYMENKAFRRPAVHMKPFSEEHPDQPFVRHSDGRVYPSRHFDLPPQIFYPAESQRCLWANEGIVYGFRQRKKESPIHPRFWRPHLYRIPFHSELLNRWMYIIVSHRALTLIEQAGSLDQYILASSDGELNSRLGTHLKRDMLLALARLPPDSELRQRYAKYAVPPEEAEWIGLSLAEACKKQLKLESDAKKQAAAVPKKIELMRRLREPQNSAEAPVA</sequence>
<proteinExistence type="inferred from homology"/>
<evidence type="ECO:0000256" key="3">
    <source>
        <dbReference type="ARBA" id="ARBA00023274"/>
    </source>
</evidence>
<evidence type="ECO:0000313" key="8">
    <source>
        <dbReference type="WBParaSite" id="maker-uti_cns_0045842-snap-gene-1.7-mRNA-1"/>
    </source>
</evidence>
<evidence type="ECO:0000256" key="2">
    <source>
        <dbReference type="ARBA" id="ARBA00022980"/>
    </source>
</evidence>
<dbReference type="AlphaFoldDB" id="A0A1I8G1T5"/>
<dbReference type="GO" id="GO:0003735">
    <property type="term" value="F:structural constituent of ribosome"/>
    <property type="evidence" value="ECO:0007669"/>
    <property type="project" value="InterPro"/>
</dbReference>
<name>A0A1I8G1T5_9PLAT</name>
<dbReference type="WBParaSite" id="maker-uti_cns_0000483-snap-gene-0.2-mRNA-1">
    <property type="protein sequence ID" value="maker-uti_cns_0000483-snap-gene-0.2-mRNA-1"/>
    <property type="gene ID" value="maker-uti_cns_0000483-snap-gene-0.2"/>
</dbReference>